<keyword evidence="2" id="KW-1185">Reference proteome</keyword>
<dbReference type="Proteomes" id="UP000828390">
    <property type="component" value="Unassembled WGS sequence"/>
</dbReference>
<evidence type="ECO:0000313" key="2">
    <source>
        <dbReference type="Proteomes" id="UP000828390"/>
    </source>
</evidence>
<comment type="caution">
    <text evidence="1">The sequence shown here is derived from an EMBL/GenBank/DDBJ whole genome shotgun (WGS) entry which is preliminary data.</text>
</comment>
<gene>
    <name evidence="1" type="ORF">DPMN_104978</name>
</gene>
<sequence length="363" mass="40173">MKQSLKTDTDKCSKATNGLKKISDAITYIKTDQNDLSFIAYQRASEMVSHADNILKELTVHRSTVVTFKSNPSIDETLSGFRCLGDIKCAEKQLENNKNTILECSNKSLYDIRSASDNVTCEIRGIWELPGGEILIADNNNKRVKLLDTQYKVVTHTDCWSHPWDMCSISPTEVAVTVGVYARTNTVQFLIVNNRQIVKGRELKIIHNCHGIAHFNGSLFITSLTALYQYTLAGQLVKKIYEDTSRNFTVHKCAVCTDGSKLYVTNLKDHKLLTLSMDGTVLSCLKDRVLRSPTGIHVTETGQLIVCGRGSHNVVQVNGEGGVMTLASKTDGLHEPEAVYFSACTGRIIVGHTSDKILVINTN</sequence>
<accession>A0A9D4K365</accession>
<organism evidence="1 2">
    <name type="scientific">Dreissena polymorpha</name>
    <name type="common">Zebra mussel</name>
    <name type="synonym">Mytilus polymorpha</name>
    <dbReference type="NCBI Taxonomy" id="45954"/>
    <lineage>
        <taxon>Eukaryota</taxon>
        <taxon>Metazoa</taxon>
        <taxon>Spiralia</taxon>
        <taxon>Lophotrochozoa</taxon>
        <taxon>Mollusca</taxon>
        <taxon>Bivalvia</taxon>
        <taxon>Autobranchia</taxon>
        <taxon>Heteroconchia</taxon>
        <taxon>Euheterodonta</taxon>
        <taxon>Imparidentia</taxon>
        <taxon>Neoheterodontei</taxon>
        <taxon>Myida</taxon>
        <taxon>Dreissenoidea</taxon>
        <taxon>Dreissenidae</taxon>
        <taxon>Dreissena</taxon>
    </lineage>
</organism>
<dbReference type="AlphaFoldDB" id="A0A9D4K365"/>
<evidence type="ECO:0000313" key="1">
    <source>
        <dbReference type="EMBL" id="KAH3831708.1"/>
    </source>
</evidence>
<reference evidence="1" key="1">
    <citation type="journal article" date="2019" name="bioRxiv">
        <title>The Genome of the Zebra Mussel, Dreissena polymorpha: A Resource for Invasive Species Research.</title>
        <authorList>
            <person name="McCartney M.A."/>
            <person name="Auch B."/>
            <person name="Kono T."/>
            <person name="Mallez S."/>
            <person name="Zhang Y."/>
            <person name="Obille A."/>
            <person name="Becker A."/>
            <person name="Abrahante J.E."/>
            <person name="Garbe J."/>
            <person name="Badalamenti J.P."/>
            <person name="Herman A."/>
            <person name="Mangelson H."/>
            <person name="Liachko I."/>
            <person name="Sullivan S."/>
            <person name="Sone E.D."/>
            <person name="Koren S."/>
            <person name="Silverstein K.A.T."/>
            <person name="Beckman K.B."/>
            <person name="Gohl D.M."/>
        </authorList>
    </citation>
    <scope>NUCLEOTIDE SEQUENCE</scope>
    <source>
        <strain evidence="1">Duluth1</strain>
        <tissue evidence="1">Whole animal</tissue>
    </source>
</reference>
<dbReference type="EMBL" id="JAIWYP010000004">
    <property type="protein sequence ID" value="KAH3831708.1"/>
    <property type="molecule type" value="Genomic_DNA"/>
</dbReference>
<dbReference type="InterPro" id="IPR011042">
    <property type="entry name" value="6-blade_b-propeller_TolB-like"/>
</dbReference>
<protein>
    <submittedName>
        <fullName evidence="1">Uncharacterized protein</fullName>
    </submittedName>
</protein>
<proteinExistence type="predicted"/>
<dbReference type="Gene3D" id="2.120.10.30">
    <property type="entry name" value="TolB, C-terminal domain"/>
    <property type="match status" value="1"/>
</dbReference>
<name>A0A9D4K365_DREPO</name>
<dbReference type="SUPFAM" id="SSF101898">
    <property type="entry name" value="NHL repeat"/>
    <property type="match status" value="1"/>
</dbReference>
<reference evidence="1" key="2">
    <citation type="submission" date="2020-11" db="EMBL/GenBank/DDBJ databases">
        <authorList>
            <person name="McCartney M.A."/>
            <person name="Auch B."/>
            <person name="Kono T."/>
            <person name="Mallez S."/>
            <person name="Becker A."/>
            <person name="Gohl D.M."/>
            <person name="Silverstein K.A.T."/>
            <person name="Koren S."/>
            <person name="Bechman K.B."/>
            <person name="Herman A."/>
            <person name="Abrahante J.E."/>
            <person name="Garbe J."/>
        </authorList>
    </citation>
    <scope>NUCLEOTIDE SEQUENCE</scope>
    <source>
        <strain evidence="1">Duluth1</strain>
        <tissue evidence="1">Whole animal</tissue>
    </source>
</reference>